<accession>A0A9W4DMV1</accession>
<feature type="region of interest" description="Disordered" evidence="6">
    <location>
        <begin position="457"/>
        <end position="483"/>
    </location>
</feature>
<comment type="caution">
    <text evidence="10">The sequence shown here is derived from an EMBL/GenBank/DDBJ whole genome shotgun (WGS) entry which is preliminary data.</text>
</comment>
<evidence type="ECO:0000256" key="6">
    <source>
        <dbReference type="SAM" id="MobiDB-lite"/>
    </source>
</evidence>
<dbReference type="EMBL" id="CAJHIT010000007">
    <property type="protein sequence ID" value="CAD6502916.1"/>
    <property type="molecule type" value="Genomic_DNA"/>
</dbReference>
<keyword evidence="3" id="KW-0963">Cytoplasm</keyword>
<dbReference type="Pfam" id="PF23554">
    <property type="entry name" value="TPR_DOCK"/>
    <property type="match status" value="1"/>
</dbReference>
<dbReference type="PROSITE" id="PS51650">
    <property type="entry name" value="C2_DOCK"/>
    <property type="match status" value="1"/>
</dbReference>
<dbReference type="GO" id="GO:0031267">
    <property type="term" value="F:small GTPase binding"/>
    <property type="evidence" value="ECO:0007669"/>
    <property type="project" value="TreeGrafter"/>
</dbReference>
<dbReference type="PROSITE" id="PS50002">
    <property type="entry name" value="SH3"/>
    <property type="match status" value="1"/>
</dbReference>
<evidence type="ECO:0000256" key="1">
    <source>
        <dbReference type="ARBA" id="ARBA00004496"/>
    </source>
</evidence>
<dbReference type="SMART" id="SM00326">
    <property type="entry name" value="SH3"/>
    <property type="match status" value="1"/>
</dbReference>
<dbReference type="PROSITE" id="PS51651">
    <property type="entry name" value="DOCKER"/>
    <property type="match status" value="1"/>
</dbReference>
<evidence type="ECO:0000259" key="7">
    <source>
        <dbReference type="PROSITE" id="PS50002"/>
    </source>
</evidence>
<reference evidence="10" key="1">
    <citation type="submission" date="2020-10" db="EMBL/GenBank/DDBJ databases">
        <authorList>
            <person name="Muller C M."/>
        </authorList>
    </citation>
    <scope>NUCLEOTIDE SEQUENCE</scope>
    <source>
        <strain evidence="10">THUN-12</strain>
    </source>
</reference>
<evidence type="ECO:0000256" key="2">
    <source>
        <dbReference type="ARBA" id="ARBA00022443"/>
    </source>
</evidence>
<dbReference type="GO" id="GO:0005737">
    <property type="term" value="C:cytoplasm"/>
    <property type="evidence" value="ECO:0007669"/>
    <property type="project" value="UniProtKB-SubCell"/>
</dbReference>
<dbReference type="InterPro" id="IPR026791">
    <property type="entry name" value="DOCK"/>
</dbReference>
<dbReference type="InterPro" id="IPR056372">
    <property type="entry name" value="TPR_DOCK"/>
</dbReference>
<comment type="similarity">
    <text evidence="5">Belongs to the DOCK family.</text>
</comment>
<dbReference type="GO" id="GO:0005085">
    <property type="term" value="F:guanyl-nucleotide exchange factor activity"/>
    <property type="evidence" value="ECO:0007669"/>
    <property type="project" value="InterPro"/>
</dbReference>
<protein>
    <submittedName>
        <fullName evidence="10">BgTH12-02590</fullName>
    </submittedName>
</protein>
<gene>
    <name evidence="10" type="ORF">BGTH12_LOCUS4274</name>
</gene>
<feature type="region of interest" description="Disordered" evidence="6">
    <location>
        <begin position="1945"/>
        <end position="2025"/>
    </location>
</feature>
<dbReference type="CDD" id="cd11684">
    <property type="entry name" value="DHR2_DOCK"/>
    <property type="match status" value="1"/>
</dbReference>
<dbReference type="PANTHER" id="PTHR45653:SF10">
    <property type="entry name" value="MYOBLAST CITY, ISOFORM B"/>
    <property type="match status" value="1"/>
</dbReference>
<feature type="domain" description="DOCKER" evidence="9">
    <location>
        <begin position="1425"/>
        <end position="1833"/>
    </location>
</feature>
<feature type="compositionally biased region" description="Basic and acidic residues" evidence="6">
    <location>
        <begin position="1954"/>
        <end position="1971"/>
    </location>
</feature>
<evidence type="ECO:0000256" key="4">
    <source>
        <dbReference type="PROSITE-ProRule" id="PRU00192"/>
    </source>
</evidence>
<dbReference type="PANTHER" id="PTHR45653">
    <property type="entry name" value="DEDICATOR OF CYTOKINESIS"/>
    <property type="match status" value="1"/>
</dbReference>
<evidence type="ECO:0000256" key="5">
    <source>
        <dbReference type="PROSITE-ProRule" id="PRU00983"/>
    </source>
</evidence>
<feature type="compositionally biased region" description="Polar residues" evidence="6">
    <location>
        <begin position="406"/>
        <end position="427"/>
    </location>
</feature>
<dbReference type="GO" id="GO:0007264">
    <property type="term" value="P:small GTPase-mediated signal transduction"/>
    <property type="evidence" value="ECO:0007669"/>
    <property type="project" value="InterPro"/>
</dbReference>
<evidence type="ECO:0000259" key="9">
    <source>
        <dbReference type="PROSITE" id="PS51651"/>
    </source>
</evidence>
<proteinExistence type="inferred from homology"/>
<evidence type="ECO:0000313" key="11">
    <source>
        <dbReference type="Proteomes" id="UP000683417"/>
    </source>
</evidence>
<evidence type="ECO:0000256" key="3">
    <source>
        <dbReference type="ARBA" id="ARBA00022490"/>
    </source>
</evidence>
<name>A0A9W4DMV1_BLUGR</name>
<feature type="region of interest" description="Disordered" evidence="6">
    <location>
        <begin position="398"/>
        <end position="430"/>
    </location>
</feature>
<feature type="domain" description="C2 DOCK-type" evidence="8">
    <location>
        <begin position="592"/>
        <end position="774"/>
    </location>
</feature>
<sequence>MPWQPLPQIAFAVAIHPFAAEGPADLPLELGDELYVIEQGGCNWDWFRGYLLAPPSLLVGLTSNKGETLEARVFSGIFPRSCVEVREILGDDASEVEPSQSLPIAEDNTTNPQCTQELKRLDLSKRKSCVKSKDNTKKSRKANYINSKHFSKNITRDPSVPKPPAPVPMLKIGDETPTSLEEPLVDEIASCLREWQSTNLHQLLLAGEYELLDKMSALVTSLDTARKQLLYDFLTKHELAVLREKVVWELVRGNKLFGAEVIVRNPTERGRIMTGDDSAVNVARLQGLMSLLDEQPQTSIHDSQNLHHLLVDIKTVVGTRTENTTLVIYLAFKAPGQAAVSLSESYIVKVPPSGALTSLARAGTMRTLFADLNSSDIGNATTPRNELYLVVRVQTTKQINEGGPDSRSTSQDGQPGRLTPQTANSFTRAGRRSMMWGSRVQRSAFSRHCPNSSKITTIAESHESKSRNQETPPPATANANENNSIIRNFNRTVGIGALRLNDIMKEQEECERVMNIWALAPRSYESRIDSLEEVIRESGVIETSRRAERLQLHLKVFNAADSEILIKATPTLLSGITVTNKMGFSGAPKKARSDIYFTIDEAFLPRHALLMRNNGSATPLPQGINGSSLQITLRVRDSSGSDLVDCIYPSSNSEPLRQWESTVVERGESWNQCVRLAIPASKVSTCHLYMTLSDIPNGPLATCHLPLWDQQAFIRDGHHSLFLYRYDEIMSTSKGFEGKNGYLYQPWNCIKDDASKDDIVTGQIATMRIRTCLCSTLFLQDQVLLGLLKWKDLSATKIQQLLKQLVFVPEIEIVKLLNDVFNVIFGILVQQAGNDEFEDLIFSALVMVLGISQDRRFNLGPLIEKYTENQFHYPFVNPCLVRSFTRLLSKPSDPENSKTLRATFKVVKYIFIFIAYSRNQQKEKEAEIGIKTNCPSFTHTFTNIFKALNVMMQNNAPSLVGSKTLAVQHFHTWVPELARLLSEDQIIHITIEFMNSCSAVTGKLILYKLVLIINFSKLDLFSGSEHRKILCSNTVQWIAPHWETIDGPNEQWREQVRLCCSVVSSQAQSLTSEKGLYIPKIVKSYSSLLVASKTLDTDHMKFSLLFPTSYPFPSKHTSVATHFDEALIELSAVLSEIILLPGGINFEVEADHVDKLYQDILNVYLSILNCEAFPSTWLTIHIYHHKSTIKILEFISNLLLEKHIPDPEDAENYNTELWRVFFTLLLKLIRSDALALETFPEQKRRAVWKIAGDVRETGAKLMQKTWEAIGWETSPDEKRRFKLFKMGGYQVQYVPSLVGPIVELCLSVHEHLRKVAVNILQTMIVSEWNLCEDISIIQTEMIDCLDRLFKSKPLTESILQRLFISELEALFAPASKIPDDPLYVAVQGLITNISEFLDLLVAVYGSDITGEATHMINALRLMEFLRDMRKDEILIRYIHQLSQLNLKSGNITEAGLSLRLHADLYDWNPTLILPALEDPEFPAQSQFDRKERIYFDMIKLLEDGGAWTSALCAYQELQKQYQENIYDFSKLARTQKAIGSIYETISKSDKLIPKYFRVVYKGLGFPPSLRDKEFIFEAQPNEKLAVFQDRLQAAHPKAQIITANDLEDAEGQFLQIFPLSPHKDLKHPVLQRVKVSHQVRDYLMSSFPQSFSITYKRNTSGPVTEHTAEKIIYKTVDRFPTILRRSEIETVVRVSLDAQETGLERILRKTAEMTVIEKRVLAGETEIAALLIDAIQISINAESNASISRYRDLLPKVYFDENGEEKRPELTTLETAIKTALIDYAIMIRRCLVMLSKPENHRLLGDVERDLLIQGGFESTFSPELKSYAFPNQHHISPTSVIEPNISWSLSSPISPLSATAWRKSQLASGLQANYKSSGMELPDVARVGKKRLSFFTKRQDLQESSPQLELNLQGFSTFNSDGNFDDSSSSTNMLKKDYTTSTTYGRAAPNLSEESHSKENLSSHEEEMGRIRGFMHNTTHGRSSRRKPKIQRDEDNSESDLARRGSIKHKQHGIDLNQGVAPSAKGGFEKMAVGVRKRFSFVGLGSMRIATGGLARNAVAEEN</sequence>
<dbReference type="Pfam" id="PF14429">
    <property type="entry name" value="DOCK-C2"/>
    <property type="match status" value="1"/>
</dbReference>
<organism evidence="10 11">
    <name type="scientific">Blumeria graminis f. sp. triticale</name>
    <dbReference type="NCBI Taxonomy" id="1689686"/>
    <lineage>
        <taxon>Eukaryota</taxon>
        <taxon>Fungi</taxon>
        <taxon>Dikarya</taxon>
        <taxon>Ascomycota</taxon>
        <taxon>Pezizomycotina</taxon>
        <taxon>Leotiomycetes</taxon>
        <taxon>Erysiphales</taxon>
        <taxon>Erysiphaceae</taxon>
        <taxon>Blumeria</taxon>
    </lineage>
</organism>
<dbReference type="InterPro" id="IPR027357">
    <property type="entry name" value="DOCKER_dom"/>
</dbReference>
<evidence type="ECO:0000313" key="10">
    <source>
        <dbReference type="EMBL" id="CAD6502916.1"/>
    </source>
</evidence>
<dbReference type="CDD" id="cd08679">
    <property type="entry name" value="C2_DOCK180_related"/>
    <property type="match status" value="1"/>
</dbReference>
<evidence type="ECO:0000259" key="8">
    <source>
        <dbReference type="PROSITE" id="PS51650"/>
    </source>
</evidence>
<dbReference type="Proteomes" id="UP000683417">
    <property type="component" value="Unassembled WGS sequence"/>
</dbReference>
<dbReference type="Pfam" id="PF16172">
    <property type="entry name" value="DOCK_N"/>
    <property type="match status" value="1"/>
</dbReference>
<feature type="domain" description="SH3" evidence="7">
    <location>
        <begin position="7"/>
        <end position="88"/>
    </location>
</feature>
<dbReference type="InterPro" id="IPR032376">
    <property type="entry name" value="DOCK_N"/>
</dbReference>
<dbReference type="InterPro" id="IPR027007">
    <property type="entry name" value="C2_DOCK-type_domain"/>
</dbReference>
<dbReference type="InterPro" id="IPR001452">
    <property type="entry name" value="SH3_domain"/>
</dbReference>
<keyword evidence="2 4" id="KW-0728">SH3 domain</keyword>
<comment type="subcellular location">
    <subcellularLocation>
        <location evidence="1">Cytoplasm</location>
    </subcellularLocation>
</comment>
<dbReference type="GO" id="GO:0005886">
    <property type="term" value="C:plasma membrane"/>
    <property type="evidence" value="ECO:0007669"/>
    <property type="project" value="TreeGrafter"/>
</dbReference>